<gene>
    <name evidence="2" type="ORF">LOC71_13790</name>
</gene>
<evidence type="ECO:0000313" key="3">
    <source>
        <dbReference type="Proteomes" id="UP001430306"/>
    </source>
</evidence>
<evidence type="ECO:0000313" key="2">
    <source>
        <dbReference type="EMBL" id="MCC9643352.1"/>
    </source>
</evidence>
<keyword evidence="3" id="KW-1185">Reference proteome</keyword>
<dbReference type="RefSeq" id="WP_230274306.1">
    <property type="nucleotide sequence ID" value="NZ_JAJKFW010000024.1"/>
</dbReference>
<feature type="compositionally biased region" description="Basic and acidic residues" evidence="1">
    <location>
        <begin position="1"/>
        <end position="12"/>
    </location>
</feature>
<dbReference type="Proteomes" id="UP001430306">
    <property type="component" value="Unassembled WGS sequence"/>
</dbReference>
<name>A0ABS8NIH0_9BACT</name>
<dbReference type="EMBL" id="JAJKFW010000024">
    <property type="protein sequence ID" value="MCC9643352.1"/>
    <property type="molecule type" value="Genomic_DNA"/>
</dbReference>
<protein>
    <submittedName>
        <fullName evidence="2">Uncharacterized protein</fullName>
    </submittedName>
</protein>
<accession>A0ABS8NIH0</accession>
<feature type="region of interest" description="Disordered" evidence="1">
    <location>
        <begin position="1"/>
        <end position="20"/>
    </location>
</feature>
<evidence type="ECO:0000256" key="1">
    <source>
        <dbReference type="SAM" id="MobiDB-lite"/>
    </source>
</evidence>
<comment type="caution">
    <text evidence="2">The sequence shown here is derived from an EMBL/GenBank/DDBJ whole genome shotgun (WGS) entry which is preliminary data.</text>
</comment>
<reference evidence="2" key="1">
    <citation type="submission" date="2021-11" db="EMBL/GenBank/DDBJ databases">
        <title>Genome sequence.</title>
        <authorList>
            <person name="Sun Q."/>
        </authorList>
    </citation>
    <scope>NUCLEOTIDE SEQUENCE</scope>
    <source>
        <strain evidence="2">JC740</strain>
    </source>
</reference>
<proteinExistence type="predicted"/>
<sequence>MDGKQNQKDASRNTRPKITPETLTIDLASAKGNKTNFGLVYALPRSRTKQSLQLLDEGPWQLMKSLASERRLQQAG</sequence>
<organism evidence="2 3">
    <name type="scientific">Rhodopirellula halodulae</name>
    <dbReference type="NCBI Taxonomy" id="2894198"/>
    <lineage>
        <taxon>Bacteria</taxon>
        <taxon>Pseudomonadati</taxon>
        <taxon>Planctomycetota</taxon>
        <taxon>Planctomycetia</taxon>
        <taxon>Pirellulales</taxon>
        <taxon>Pirellulaceae</taxon>
        <taxon>Rhodopirellula</taxon>
    </lineage>
</organism>